<proteinExistence type="inferred from homology"/>
<feature type="transmembrane region" description="Helical" evidence="13">
    <location>
        <begin position="12"/>
        <end position="34"/>
    </location>
</feature>
<dbReference type="GO" id="GO:0006493">
    <property type="term" value="P:protein O-linked glycosylation"/>
    <property type="evidence" value="ECO:0007669"/>
    <property type="project" value="TreeGrafter"/>
</dbReference>
<comment type="subcellular location">
    <subcellularLocation>
        <location evidence="1 13">Golgi apparatus membrane</location>
        <topology evidence="1 13">Single-pass type II membrane protein</topology>
    </subcellularLocation>
</comment>
<dbReference type="PANTHER" id="PTHR11214:SF361">
    <property type="entry name" value="HEXOSYLTRANSFERASE"/>
    <property type="match status" value="1"/>
</dbReference>
<evidence type="ECO:0000256" key="5">
    <source>
        <dbReference type="ARBA" id="ARBA00022679"/>
    </source>
</evidence>
<dbReference type="EC" id="2.4.1.-" evidence="13"/>
<gene>
    <name evidence="15" type="ORF">AAFF_G00064120</name>
</gene>
<evidence type="ECO:0000256" key="12">
    <source>
        <dbReference type="ARBA" id="ARBA00023180"/>
    </source>
</evidence>
<evidence type="ECO:0000256" key="9">
    <source>
        <dbReference type="ARBA" id="ARBA00023034"/>
    </source>
</evidence>
<evidence type="ECO:0000313" key="16">
    <source>
        <dbReference type="Proteomes" id="UP001221898"/>
    </source>
</evidence>
<keyword evidence="6 13" id="KW-0812">Transmembrane</keyword>
<evidence type="ECO:0000256" key="3">
    <source>
        <dbReference type="ARBA" id="ARBA00008661"/>
    </source>
</evidence>
<evidence type="ECO:0000256" key="7">
    <source>
        <dbReference type="ARBA" id="ARBA00022968"/>
    </source>
</evidence>
<name>A0AAD7T3K5_9TELE</name>
<evidence type="ECO:0000256" key="13">
    <source>
        <dbReference type="RuleBase" id="RU363063"/>
    </source>
</evidence>
<dbReference type="FunFam" id="3.90.550.50:FF:000001">
    <property type="entry name" value="Hexosyltransferase"/>
    <property type="match status" value="1"/>
</dbReference>
<keyword evidence="5" id="KW-0808">Transferase</keyword>
<dbReference type="Gene3D" id="3.90.550.50">
    <property type="match status" value="1"/>
</dbReference>
<dbReference type="AlphaFoldDB" id="A0AAD7T3K5"/>
<evidence type="ECO:0000256" key="1">
    <source>
        <dbReference type="ARBA" id="ARBA00004323"/>
    </source>
</evidence>
<dbReference type="GO" id="GO:0006629">
    <property type="term" value="P:lipid metabolic process"/>
    <property type="evidence" value="ECO:0007669"/>
    <property type="project" value="UniProtKB-KW"/>
</dbReference>
<keyword evidence="8 13" id="KW-1133">Transmembrane helix</keyword>
<comment type="pathway">
    <text evidence="2">Protein modification; protein glycosylation.</text>
</comment>
<accession>A0AAD7T3K5</accession>
<comment type="caution">
    <text evidence="15">The sequence shown here is derived from an EMBL/GenBank/DDBJ whole genome shotgun (WGS) entry which is preliminary data.</text>
</comment>
<dbReference type="PANTHER" id="PTHR11214">
    <property type="entry name" value="BETA-1,3-N-ACETYLGLUCOSAMINYLTRANSFERASE"/>
    <property type="match status" value="1"/>
</dbReference>
<evidence type="ECO:0000256" key="2">
    <source>
        <dbReference type="ARBA" id="ARBA00004922"/>
    </source>
</evidence>
<evidence type="ECO:0000256" key="8">
    <source>
        <dbReference type="ARBA" id="ARBA00022989"/>
    </source>
</evidence>
<dbReference type="EMBL" id="JAINUG010000014">
    <property type="protein sequence ID" value="KAJ8413814.1"/>
    <property type="molecule type" value="Genomic_DNA"/>
</dbReference>
<dbReference type="Proteomes" id="UP001221898">
    <property type="component" value="Unassembled WGS sequence"/>
</dbReference>
<keyword evidence="4 13" id="KW-0328">Glycosyltransferase</keyword>
<evidence type="ECO:0000313" key="15">
    <source>
        <dbReference type="EMBL" id="KAJ8413814.1"/>
    </source>
</evidence>
<evidence type="ECO:0000256" key="6">
    <source>
        <dbReference type="ARBA" id="ARBA00022692"/>
    </source>
</evidence>
<reference evidence="15" key="1">
    <citation type="journal article" date="2023" name="Science">
        <title>Genome structures resolve the early diversification of teleost fishes.</title>
        <authorList>
            <person name="Parey E."/>
            <person name="Louis A."/>
            <person name="Montfort J."/>
            <person name="Bouchez O."/>
            <person name="Roques C."/>
            <person name="Iampietro C."/>
            <person name="Lluch J."/>
            <person name="Castinel A."/>
            <person name="Donnadieu C."/>
            <person name="Desvignes T."/>
            <person name="Floi Bucao C."/>
            <person name="Jouanno E."/>
            <person name="Wen M."/>
            <person name="Mejri S."/>
            <person name="Dirks R."/>
            <person name="Jansen H."/>
            <person name="Henkel C."/>
            <person name="Chen W.J."/>
            <person name="Zahm M."/>
            <person name="Cabau C."/>
            <person name="Klopp C."/>
            <person name="Thompson A.W."/>
            <person name="Robinson-Rechavi M."/>
            <person name="Braasch I."/>
            <person name="Lecointre G."/>
            <person name="Bobe J."/>
            <person name="Postlethwait J.H."/>
            <person name="Berthelot C."/>
            <person name="Roest Crollius H."/>
            <person name="Guiguen Y."/>
        </authorList>
    </citation>
    <scope>NUCLEOTIDE SEQUENCE</scope>
    <source>
        <strain evidence="15">NC1722</strain>
    </source>
</reference>
<evidence type="ECO:0000256" key="4">
    <source>
        <dbReference type="ARBA" id="ARBA00022676"/>
    </source>
</evidence>
<evidence type="ECO:0000259" key="14">
    <source>
        <dbReference type="Pfam" id="PF19341"/>
    </source>
</evidence>
<organism evidence="15 16">
    <name type="scientific">Aldrovandia affinis</name>
    <dbReference type="NCBI Taxonomy" id="143900"/>
    <lineage>
        <taxon>Eukaryota</taxon>
        <taxon>Metazoa</taxon>
        <taxon>Chordata</taxon>
        <taxon>Craniata</taxon>
        <taxon>Vertebrata</taxon>
        <taxon>Euteleostomi</taxon>
        <taxon>Actinopterygii</taxon>
        <taxon>Neopterygii</taxon>
        <taxon>Teleostei</taxon>
        <taxon>Notacanthiformes</taxon>
        <taxon>Halosauridae</taxon>
        <taxon>Aldrovandia</taxon>
    </lineage>
</organism>
<evidence type="ECO:0000256" key="10">
    <source>
        <dbReference type="ARBA" id="ARBA00023098"/>
    </source>
</evidence>
<dbReference type="Pfam" id="PF19341">
    <property type="entry name" value="B3GALT2_N"/>
    <property type="match status" value="1"/>
</dbReference>
<dbReference type="GO" id="GO:0000139">
    <property type="term" value="C:Golgi membrane"/>
    <property type="evidence" value="ECO:0007669"/>
    <property type="project" value="UniProtKB-SubCell"/>
</dbReference>
<protein>
    <recommendedName>
        <fullName evidence="13">Hexosyltransferase</fullName>
        <ecNumber evidence="13">2.4.1.-</ecNumber>
    </recommendedName>
</protein>
<keyword evidence="7 13" id="KW-0735">Signal-anchor</keyword>
<evidence type="ECO:0000256" key="11">
    <source>
        <dbReference type="ARBA" id="ARBA00023136"/>
    </source>
</evidence>
<comment type="similarity">
    <text evidence="3 13">Belongs to the glycosyltransferase 31 family.</text>
</comment>
<sequence>MGRGTFNGWPQRLVKCFVLLVLLTFIAGFFFNYIHRGSGSQSPHPVERELYEVISPSTYKYVLNQPDKCKGKQPFLVLMVPVAPGDRSSRDAVRNTWGQEDSLPDVVILRIFFLGLTAGKQDPRTQGDLERESREHRDIVQMDFLDSYRNLTVKTMMMMNWLATSCAGASYAMKIDADIFLNVRYLVDRLLGPPTSTAPRRSYITGSVISDGQPRRDRKSKWYIPEEVYLETSYPPYVSGAGYVFSVDLAARISWASRFVRPLPLEDVYVGLCLRVLGVRPAYTYSLRNLFEVRHLAYERCLYSRLVIVNGFKPPQLLRIWHDFQKAPFTC</sequence>
<keyword evidence="16" id="KW-1185">Reference proteome</keyword>
<keyword evidence="10" id="KW-0443">Lipid metabolism</keyword>
<keyword evidence="11 13" id="KW-0472">Membrane</keyword>
<keyword evidence="9 13" id="KW-0333">Golgi apparatus</keyword>
<dbReference type="Pfam" id="PF01762">
    <property type="entry name" value="Galactosyl_T"/>
    <property type="match status" value="1"/>
</dbReference>
<dbReference type="InterPro" id="IPR002659">
    <property type="entry name" value="Glyco_trans_31"/>
</dbReference>
<feature type="domain" description="Beta-1,3-galactosyltransferase 2 N-terminal" evidence="14">
    <location>
        <begin position="47"/>
        <end position="77"/>
    </location>
</feature>
<keyword evidence="12" id="KW-0325">Glycoprotein</keyword>
<dbReference type="GO" id="GO:0008499">
    <property type="term" value="F:N-acetyl-beta-D-glucosaminide beta-(1,3)-galactosyltransferase activity"/>
    <property type="evidence" value="ECO:0007669"/>
    <property type="project" value="TreeGrafter"/>
</dbReference>
<dbReference type="InterPro" id="IPR045821">
    <property type="entry name" value="B3GT2_N"/>
</dbReference>